<dbReference type="AlphaFoldDB" id="A0A0F8YML1"/>
<name>A0A0F8YML1_9ZZZZ</name>
<comment type="caution">
    <text evidence="1">The sequence shown here is derived from an EMBL/GenBank/DDBJ whole genome shotgun (WGS) entry which is preliminary data.</text>
</comment>
<dbReference type="EMBL" id="LAZR01065523">
    <property type="protein sequence ID" value="KKK55369.1"/>
    <property type="molecule type" value="Genomic_DNA"/>
</dbReference>
<gene>
    <name evidence="1" type="ORF">LCGC14_3075250</name>
</gene>
<protein>
    <submittedName>
        <fullName evidence="1">Uncharacterized protein</fullName>
    </submittedName>
</protein>
<organism evidence="1">
    <name type="scientific">marine sediment metagenome</name>
    <dbReference type="NCBI Taxonomy" id="412755"/>
    <lineage>
        <taxon>unclassified sequences</taxon>
        <taxon>metagenomes</taxon>
        <taxon>ecological metagenomes</taxon>
    </lineage>
</organism>
<sequence length="27" mass="3140">LGEYVGSIHTQVLKRPLVIEKERVNFN</sequence>
<proteinExistence type="predicted"/>
<evidence type="ECO:0000313" key="1">
    <source>
        <dbReference type="EMBL" id="KKK55369.1"/>
    </source>
</evidence>
<accession>A0A0F8YML1</accession>
<feature type="non-terminal residue" evidence="1">
    <location>
        <position position="1"/>
    </location>
</feature>
<reference evidence="1" key="1">
    <citation type="journal article" date="2015" name="Nature">
        <title>Complex archaea that bridge the gap between prokaryotes and eukaryotes.</title>
        <authorList>
            <person name="Spang A."/>
            <person name="Saw J.H."/>
            <person name="Jorgensen S.L."/>
            <person name="Zaremba-Niedzwiedzka K."/>
            <person name="Martijn J."/>
            <person name="Lind A.E."/>
            <person name="van Eijk R."/>
            <person name="Schleper C."/>
            <person name="Guy L."/>
            <person name="Ettema T.J."/>
        </authorList>
    </citation>
    <scope>NUCLEOTIDE SEQUENCE</scope>
</reference>